<dbReference type="AlphaFoldDB" id="A0AAN9YSA5"/>
<gene>
    <name evidence="4" type="ORF">SLS62_000660</name>
</gene>
<evidence type="ECO:0000313" key="5">
    <source>
        <dbReference type="Proteomes" id="UP001320420"/>
    </source>
</evidence>
<reference evidence="4 5" key="1">
    <citation type="submission" date="2024-02" db="EMBL/GenBank/DDBJ databases">
        <title>De novo assembly and annotation of 12 fungi associated with fruit tree decline syndrome in Ontario, Canada.</title>
        <authorList>
            <person name="Sulman M."/>
            <person name="Ellouze W."/>
            <person name="Ilyukhin E."/>
        </authorList>
    </citation>
    <scope>NUCLEOTIDE SEQUENCE [LARGE SCALE GENOMIC DNA]</scope>
    <source>
        <strain evidence="4 5">M11/M66-122</strain>
    </source>
</reference>
<dbReference type="GO" id="GO:0005506">
    <property type="term" value="F:iron ion binding"/>
    <property type="evidence" value="ECO:0007669"/>
    <property type="project" value="InterPro"/>
</dbReference>
<keyword evidence="2" id="KW-0812">Transmembrane</keyword>
<keyword evidence="2" id="KW-1133">Transmembrane helix</keyword>
<dbReference type="GO" id="GO:0016491">
    <property type="term" value="F:oxidoreductase activity"/>
    <property type="evidence" value="ECO:0007669"/>
    <property type="project" value="InterPro"/>
</dbReference>
<keyword evidence="5" id="KW-1185">Reference proteome</keyword>
<evidence type="ECO:0000313" key="4">
    <source>
        <dbReference type="EMBL" id="KAK7757113.1"/>
    </source>
</evidence>
<feature type="transmembrane region" description="Helical" evidence="2">
    <location>
        <begin position="52"/>
        <end position="73"/>
    </location>
</feature>
<proteinExistence type="predicted"/>
<keyword evidence="2" id="KW-0472">Membrane</keyword>
<feature type="transmembrane region" description="Helical" evidence="2">
    <location>
        <begin position="12"/>
        <end position="32"/>
    </location>
</feature>
<evidence type="ECO:0000259" key="3">
    <source>
        <dbReference type="Pfam" id="PF04116"/>
    </source>
</evidence>
<dbReference type="InterPro" id="IPR006694">
    <property type="entry name" value="Fatty_acid_hydroxylase"/>
</dbReference>
<feature type="domain" description="Fatty acid hydroxylase" evidence="3">
    <location>
        <begin position="152"/>
        <end position="292"/>
    </location>
</feature>
<sequence length="345" mass="36689">MDVLLSLPIVSYFAAPMLTSWSTSLNLLFFYMTWSTLVLSHAPLHIEVAGTLAIRLVFWLAPALLFLAFDTLLPSLAEGLKFYGAASLPLSRRAASPASALARQLLLALANVALLSAAQAAVGAAATYALGRPPFRTTTTLPLPWQIAKHVAALYALREVLTYGVHRYVLHGASSSRNPVASLHARYAHDGGRRPGAAPYALALYADHPLPLLIGRLVPTYLPAALLVQPHVLTYLLFTTLTTAEDTLAASGYRVVPGILMGGVARRTAAHYAAGGRGNYGAWGLLDWACGTSVGGQDVVGDLQDEAEKHRVRERGGRAAGGAGEAVRDGIDGLRRRQKGGRRKA</sequence>
<evidence type="ECO:0000256" key="1">
    <source>
        <dbReference type="SAM" id="MobiDB-lite"/>
    </source>
</evidence>
<dbReference type="GO" id="GO:0008610">
    <property type="term" value="P:lipid biosynthetic process"/>
    <property type="evidence" value="ECO:0007669"/>
    <property type="project" value="InterPro"/>
</dbReference>
<dbReference type="Proteomes" id="UP001320420">
    <property type="component" value="Unassembled WGS sequence"/>
</dbReference>
<protein>
    <recommendedName>
        <fullName evidence="3">Fatty acid hydroxylase domain-containing protein</fullName>
    </recommendedName>
</protein>
<dbReference type="Pfam" id="PF04116">
    <property type="entry name" value="FA_hydroxylase"/>
    <property type="match status" value="1"/>
</dbReference>
<accession>A0AAN9YSA5</accession>
<name>A0AAN9YSA5_9PEZI</name>
<feature type="region of interest" description="Disordered" evidence="1">
    <location>
        <begin position="312"/>
        <end position="345"/>
    </location>
</feature>
<comment type="caution">
    <text evidence="4">The sequence shown here is derived from an EMBL/GenBank/DDBJ whole genome shotgun (WGS) entry which is preliminary data.</text>
</comment>
<feature type="compositionally biased region" description="Basic and acidic residues" evidence="1">
    <location>
        <begin position="326"/>
        <end position="335"/>
    </location>
</feature>
<feature type="compositionally biased region" description="Basic residues" evidence="1">
    <location>
        <begin position="336"/>
        <end position="345"/>
    </location>
</feature>
<organism evidence="4 5">
    <name type="scientific">Diatrype stigma</name>
    <dbReference type="NCBI Taxonomy" id="117547"/>
    <lineage>
        <taxon>Eukaryota</taxon>
        <taxon>Fungi</taxon>
        <taxon>Dikarya</taxon>
        <taxon>Ascomycota</taxon>
        <taxon>Pezizomycotina</taxon>
        <taxon>Sordariomycetes</taxon>
        <taxon>Xylariomycetidae</taxon>
        <taxon>Xylariales</taxon>
        <taxon>Diatrypaceae</taxon>
        <taxon>Diatrype</taxon>
    </lineage>
</organism>
<dbReference type="EMBL" id="JAKJXP020000003">
    <property type="protein sequence ID" value="KAK7757113.1"/>
    <property type="molecule type" value="Genomic_DNA"/>
</dbReference>
<evidence type="ECO:0000256" key="2">
    <source>
        <dbReference type="SAM" id="Phobius"/>
    </source>
</evidence>